<feature type="domain" description="UBX" evidence="8">
    <location>
        <begin position="388"/>
        <end position="468"/>
    </location>
</feature>
<proteinExistence type="predicted"/>
<accession>B4J106</accession>
<evidence type="ECO:0000256" key="1">
    <source>
        <dbReference type="ARBA" id="ARBA00004406"/>
    </source>
</evidence>
<evidence type="ECO:0000256" key="3">
    <source>
        <dbReference type="ARBA" id="ARBA00038812"/>
    </source>
</evidence>
<dbReference type="eggNOG" id="KOG2507">
    <property type="taxonomic scope" value="Eukaryota"/>
</dbReference>
<dbReference type="Gene3D" id="3.10.20.90">
    <property type="entry name" value="Phosphatidylinositol 3-kinase Catalytic Subunit, Chain A, domain 1"/>
    <property type="match status" value="1"/>
</dbReference>
<dbReference type="FunCoup" id="B4J106">
    <property type="interactions" value="1154"/>
</dbReference>
<dbReference type="GO" id="GO:0036503">
    <property type="term" value="P:ERAD pathway"/>
    <property type="evidence" value="ECO:0007669"/>
    <property type="project" value="TreeGrafter"/>
</dbReference>
<comment type="function">
    <text evidence="6">Involved in endoplasmic reticulum-associated protein degradation (ERAD). Acts as a platform to recruit both UBQLN1 and VCP to the ER during ERAD.</text>
</comment>
<evidence type="ECO:0000256" key="6">
    <source>
        <dbReference type="ARBA" id="ARBA00046062"/>
    </source>
</evidence>
<dbReference type="HOGENOM" id="CLU_406680_0_0_1"/>
<feature type="region of interest" description="Disordered" evidence="7">
    <location>
        <begin position="117"/>
        <end position="176"/>
    </location>
</feature>
<dbReference type="InterPro" id="IPR029071">
    <property type="entry name" value="Ubiquitin-like_domsf"/>
</dbReference>
<dbReference type="Pfam" id="PF00789">
    <property type="entry name" value="UBX"/>
    <property type="match status" value="1"/>
</dbReference>
<evidence type="ECO:0000259" key="8">
    <source>
        <dbReference type="PROSITE" id="PS50033"/>
    </source>
</evidence>
<dbReference type="AlphaFoldDB" id="B4J106"/>
<feature type="compositionally biased region" description="Basic and acidic residues" evidence="7">
    <location>
        <begin position="285"/>
        <end position="310"/>
    </location>
</feature>
<evidence type="ECO:0000256" key="7">
    <source>
        <dbReference type="SAM" id="MobiDB-lite"/>
    </source>
</evidence>
<dbReference type="OMA" id="WHTGNIA"/>
<feature type="region of interest" description="Disordered" evidence="7">
    <location>
        <begin position="351"/>
        <end position="386"/>
    </location>
</feature>
<feature type="compositionally biased region" description="Polar residues" evidence="7">
    <location>
        <begin position="121"/>
        <end position="138"/>
    </location>
</feature>
<dbReference type="PANTHER" id="PTHR46424:SF1">
    <property type="entry name" value="UBX DOMAIN-CONTAINING PROTEIN 4"/>
    <property type="match status" value="1"/>
</dbReference>
<feature type="region of interest" description="Disordered" evidence="7">
    <location>
        <begin position="551"/>
        <end position="632"/>
    </location>
</feature>
<comment type="subunit">
    <text evidence="3">Directly interacts with VCP. Interacts with UBQLN1. Forms a complex with VCP and UBQLN1.</text>
</comment>
<name>B4J106_DROGR</name>
<evidence type="ECO:0000313" key="9">
    <source>
        <dbReference type="EMBL" id="EDV96861.1"/>
    </source>
</evidence>
<evidence type="ECO:0000256" key="2">
    <source>
        <dbReference type="ARBA" id="ARBA00023230"/>
    </source>
</evidence>
<comment type="subcellular location">
    <subcellularLocation>
        <location evidence="1">Endoplasmic reticulum membrane</location>
        <topology evidence="1">Peripheral membrane protein</topology>
    </subcellularLocation>
</comment>
<dbReference type="KEGG" id="dgr:6556458"/>
<evidence type="ECO:0000256" key="4">
    <source>
        <dbReference type="ARBA" id="ARBA00040925"/>
    </source>
</evidence>
<dbReference type="SUPFAM" id="SSF54236">
    <property type="entry name" value="Ubiquitin-like"/>
    <property type="match status" value="1"/>
</dbReference>
<reference evidence="9 10" key="1">
    <citation type="journal article" date="2007" name="Nature">
        <title>Evolution of genes and genomes on the Drosophila phylogeny.</title>
        <authorList>
            <consortium name="Drosophila 12 Genomes Consortium"/>
            <person name="Clark A.G."/>
            <person name="Eisen M.B."/>
            <person name="Smith D.R."/>
            <person name="Bergman C.M."/>
            <person name="Oliver B."/>
            <person name="Markow T.A."/>
            <person name="Kaufman T.C."/>
            <person name="Kellis M."/>
            <person name="Gelbart W."/>
            <person name="Iyer V.N."/>
            <person name="Pollard D.A."/>
            <person name="Sackton T.B."/>
            <person name="Larracuente A.M."/>
            <person name="Singh N.D."/>
            <person name="Abad J.P."/>
            <person name="Abt D.N."/>
            <person name="Adryan B."/>
            <person name="Aguade M."/>
            <person name="Akashi H."/>
            <person name="Anderson W.W."/>
            <person name="Aquadro C.F."/>
            <person name="Ardell D.H."/>
            <person name="Arguello R."/>
            <person name="Artieri C.G."/>
            <person name="Barbash D.A."/>
            <person name="Barker D."/>
            <person name="Barsanti P."/>
            <person name="Batterham P."/>
            <person name="Batzoglou S."/>
            <person name="Begun D."/>
            <person name="Bhutkar A."/>
            <person name="Blanco E."/>
            <person name="Bosak S.A."/>
            <person name="Bradley R.K."/>
            <person name="Brand A.D."/>
            <person name="Brent M.R."/>
            <person name="Brooks A.N."/>
            <person name="Brown R.H."/>
            <person name="Butlin R.K."/>
            <person name="Caggese C."/>
            <person name="Calvi B.R."/>
            <person name="Bernardo de Carvalho A."/>
            <person name="Caspi A."/>
            <person name="Castrezana S."/>
            <person name="Celniker S.E."/>
            <person name="Chang J.L."/>
            <person name="Chapple C."/>
            <person name="Chatterji S."/>
            <person name="Chinwalla A."/>
            <person name="Civetta A."/>
            <person name="Clifton S.W."/>
            <person name="Comeron J.M."/>
            <person name="Costello J.C."/>
            <person name="Coyne J.A."/>
            <person name="Daub J."/>
            <person name="David R.G."/>
            <person name="Delcher A.L."/>
            <person name="Delehaunty K."/>
            <person name="Do C.B."/>
            <person name="Ebling H."/>
            <person name="Edwards K."/>
            <person name="Eickbush T."/>
            <person name="Evans J.D."/>
            <person name="Filipski A."/>
            <person name="Findeiss S."/>
            <person name="Freyhult E."/>
            <person name="Fulton L."/>
            <person name="Fulton R."/>
            <person name="Garcia A.C."/>
            <person name="Gardiner A."/>
            <person name="Garfield D.A."/>
            <person name="Garvin B.E."/>
            <person name="Gibson G."/>
            <person name="Gilbert D."/>
            <person name="Gnerre S."/>
            <person name="Godfrey J."/>
            <person name="Good R."/>
            <person name="Gotea V."/>
            <person name="Gravely B."/>
            <person name="Greenberg A.J."/>
            <person name="Griffiths-Jones S."/>
            <person name="Gross S."/>
            <person name="Guigo R."/>
            <person name="Gustafson E.A."/>
            <person name="Haerty W."/>
            <person name="Hahn M.W."/>
            <person name="Halligan D.L."/>
            <person name="Halpern A.L."/>
            <person name="Halter G.M."/>
            <person name="Han M.V."/>
            <person name="Heger A."/>
            <person name="Hillier L."/>
            <person name="Hinrichs A.S."/>
            <person name="Holmes I."/>
            <person name="Hoskins R.A."/>
            <person name="Hubisz M.J."/>
            <person name="Hultmark D."/>
            <person name="Huntley M.A."/>
            <person name="Jaffe D.B."/>
            <person name="Jagadeeshan S."/>
            <person name="Jeck W.R."/>
            <person name="Johnson J."/>
            <person name="Jones C.D."/>
            <person name="Jordan W.C."/>
            <person name="Karpen G.H."/>
            <person name="Kataoka E."/>
            <person name="Keightley P.D."/>
            <person name="Kheradpour P."/>
            <person name="Kirkness E.F."/>
            <person name="Koerich L.B."/>
            <person name="Kristiansen K."/>
            <person name="Kudrna D."/>
            <person name="Kulathinal R.J."/>
            <person name="Kumar S."/>
            <person name="Kwok R."/>
            <person name="Lander E."/>
            <person name="Langley C.H."/>
            <person name="Lapoint R."/>
            <person name="Lazzaro B.P."/>
            <person name="Lee S.J."/>
            <person name="Levesque L."/>
            <person name="Li R."/>
            <person name="Lin C.F."/>
            <person name="Lin M.F."/>
            <person name="Lindblad-Toh K."/>
            <person name="Llopart A."/>
            <person name="Long M."/>
            <person name="Low L."/>
            <person name="Lozovsky E."/>
            <person name="Lu J."/>
            <person name="Luo M."/>
            <person name="Machado C.A."/>
            <person name="Makalowski W."/>
            <person name="Marzo M."/>
            <person name="Matsuda M."/>
            <person name="Matzkin L."/>
            <person name="McAllister B."/>
            <person name="McBride C.S."/>
            <person name="McKernan B."/>
            <person name="McKernan K."/>
            <person name="Mendez-Lago M."/>
            <person name="Minx P."/>
            <person name="Mollenhauer M.U."/>
            <person name="Montooth K."/>
            <person name="Mount S.M."/>
            <person name="Mu X."/>
            <person name="Myers E."/>
            <person name="Negre B."/>
            <person name="Newfeld S."/>
            <person name="Nielsen R."/>
            <person name="Noor M.A."/>
            <person name="O'Grady P."/>
            <person name="Pachter L."/>
            <person name="Papaceit M."/>
            <person name="Parisi M.J."/>
            <person name="Parisi M."/>
            <person name="Parts L."/>
            <person name="Pedersen J.S."/>
            <person name="Pesole G."/>
            <person name="Phillippy A.M."/>
            <person name="Ponting C.P."/>
            <person name="Pop M."/>
            <person name="Porcelli D."/>
            <person name="Powell J.R."/>
            <person name="Prohaska S."/>
            <person name="Pruitt K."/>
            <person name="Puig M."/>
            <person name="Quesneville H."/>
            <person name="Ram K.R."/>
            <person name="Rand D."/>
            <person name="Rasmussen M.D."/>
            <person name="Reed L.K."/>
            <person name="Reenan R."/>
            <person name="Reily A."/>
            <person name="Remington K.A."/>
            <person name="Rieger T.T."/>
            <person name="Ritchie M.G."/>
            <person name="Robin C."/>
            <person name="Rogers Y.H."/>
            <person name="Rohde C."/>
            <person name="Rozas J."/>
            <person name="Rubenfield M.J."/>
            <person name="Ruiz A."/>
            <person name="Russo S."/>
            <person name="Salzberg S.L."/>
            <person name="Sanchez-Gracia A."/>
            <person name="Saranga D.J."/>
            <person name="Sato H."/>
            <person name="Schaeffer S.W."/>
            <person name="Schatz M.C."/>
            <person name="Schlenke T."/>
            <person name="Schwartz R."/>
            <person name="Segarra C."/>
            <person name="Singh R.S."/>
            <person name="Sirot L."/>
            <person name="Sirota M."/>
            <person name="Sisneros N.B."/>
            <person name="Smith C.D."/>
            <person name="Smith T.F."/>
            <person name="Spieth J."/>
            <person name="Stage D.E."/>
            <person name="Stark A."/>
            <person name="Stephan W."/>
            <person name="Strausberg R.L."/>
            <person name="Strempel S."/>
            <person name="Sturgill D."/>
            <person name="Sutton G."/>
            <person name="Sutton G.G."/>
            <person name="Tao W."/>
            <person name="Teichmann S."/>
            <person name="Tobari Y.N."/>
            <person name="Tomimura Y."/>
            <person name="Tsolas J.M."/>
            <person name="Valente V.L."/>
            <person name="Venter E."/>
            <person name="Venter J.C."/>
            <person name="Vicario S."/>
            <person name="Vieira F.G."/>
            <person name="Vilella A.J."/>
            <person name="Villasante A."/>
            <person name="Walenz B."/>
            <person name="Wang J."/>
            <person name="Wasserman M."/>
            <person name="Watts T."/>
            <person name="Wilson D."/>
            <person name="Wilson R.K."/>
            <person name="Wing R.A."/>
            <person name="Wolfner M.F."/>
            <person name="Wong A."/>
            <person name="Wong G.K."/>
            <person name="Wu C.I."/>
            <person name="Wu G."/>
            <person name="Yamamoto D."/>
            <person name="Yang H.P."/>
            <person name="Yang S.P."/>
            <person name="Yorke J.A."/>
            <person name="Yoshida K."/>
            <person name="Zdobnov E."/>
            <person name="Zhang P."/>
            <person name="Zhang Y."/>
            <person name="Zimin A.V."/>
            <person name="Baldwin J."/>
            <person name="Abdouelleil A."/>
            <person name="Abdulkadir J."/>
            <person name="Abebe A."/>
            <person name="Abera B."/>
            <person name="Abreu J."/>
            <person name="Acer S.C."/>
            <person name="Aftuck L."/>
            <person name="Alexander A."/>
            <person name="An P."/>
            <person name="Anderson E."/>
            <person name="Anderson S."/>
            <person name="Arachi H."/>
            <person name="Azer M."/>
            <person name="Bachantsang P."/>
            <person name="Barry A."/>
            <person name="Bayul T."/>
            <person name="Berlin A."/>
            <person name="Bessette D."/>
            <person name="Bloom T."/>
            <person name="Blye J."/>
            <person name="Boguslavskiy L."/>
            <person name="Bonnet C."/>
            <person name="Boukhgalter B."/>
            <person name="Bourzgui I."/>
            <person name="Brown A."/>
            <person name="Cahill P."/>
            <person name="Channer S."/>
            <person name="Cheshatsang Y."/>
            <person name="Chuda L."/>
            <person name="Citroen M."/>
            <person name="Collymore A."/>
            <person name="Cooke P."/>
            <person name="Costello M."/>
            <person name="D'Aco K."/>
            <person name="Daza R."/>
            <person name="De Haan G."/>
            <person name="DeGray S."/>
            <person name="DeMaso C."/>
            <person name="Dhargay N."/>
            <person name="Dooley K."/>
            <person name="Dooley E."/>
            <person name="Doricent M."/>
            <person name="Dorje P."/>
            <person name="Dorjee K."/>
            <person name="Dupes A."/>
            <person name="Elong R."/>
            <person name="Falk J."/>
            <person name="Farina A."/>
            <person name="Faro S."/>
            <person name="Ferguson D."/>
            <person name="Fisher S."/>
            <person name="Foley C.D."/>
            <person name="Franke A."/>
            <person name="Friedrich D."/>
            <person name="Gadbois L."/>
            <person name="Gearin G."/>
            <person name="Gearin C.R."/>
            <person name="Giannoukos G."/>
            <person name="Goode T."/>
            <person name="Graham J."/>
            <person name="Grandbois E."/>
            <person name="Grewal S."/>
            <person name="Gyaltsen K."/>
            <person name="Hafez N."/>
            <person name="Hagos B."/>
            <person name="Hall J."/>
            <person name="Henson C."/>
            <person name="Hollinger A."/>
            <person name="Honan T."/>
            <person name="Huard M.D."/>
            <person name="Hughes L."/>
            <person name="Hurhula B."/>
            <person name="Husby M.E."/>
            <person name="Kamat A."/>
            <person name="Kanga B."/>
            <person name="Kashin S."/>
            <person name="Khazanovich D."/>
            <person name="Kisner P."/>
            <person name="Lance K."/>
            <person name="Lara M."/>
            <person name="Lee W."/>
            <person name="Lennon N."/>
            <person name="Letendre F."/>
            <person name="LeVine R."/>
            <person name="Lipovsky A."/>
            <person name="Liu X."/>
            <person name="Liu J."/>
            <person name="Liu S."/>
            <person name="Lokyitsang T."/>
            <person name="Lokyitsang Y."/>
            <person name="Lubonja R."/>
            <person name="Lui A."/>
            <person name="MacDonald P."/>
            <person name="Magnisalis V."/>
            <person name="Maru K."/>
            <person name="Matthews C."/>
            <person name="McCusker W."/>
            <person name="McDonough S."/>
            <person name="Mehta T."/>
            <person name="Meldrim J."/>
            <person name="Meneus L."/>
            <person name="Mihai O."/>
            <person name="Mihalev A."/>
            <person name="Mihova T."/>
            <person name="Mittelman R."/>
            <person name="Mlenga V."/>
            <person name="Montmayeur A."/>
            <person name="Mulrain L."/>
            <person name="Navidi A."/>
            <person name="Naylor J."/>
            <person name="Negash T."/>
            <person name="Nguyen T."/>
            <person name="Nguyen N."/>
            <person name="Nicol R."/>
            <person name="Norbu C."/>
            <person name="Norbu N."/>
            <person name="Novod N."/>
            <person name="O'Neill B."/>
            <person name="Osman S."/>
            <person name="Markiewicz E."/>
            <person name="Oyono O.L."/>
            <person name="Patti C."/>
            <person name="Phunkhang P."/>
            <person name="Pierre F."/>
            <person name="Priest M."/>
            <person name="Raghuraman S."/>
            <person name="Rege F."/>
            <person name="Reyes R."/>
            <person name="Rise C."/>
            <person name="Rogov P."/>
            <person name="Ross K."/>
            <person name="Ryan E."/>
            <person name="Settipalli S."/>
            <person name="Shea T."/>
            <person name="Sherpa N."/>
            <person name="Shi L."/>
            <person name="Shih D."/>
            <person name="Sparrow T."/>
            <person name="Spaulding J."/>
            <person name="Stalker J."/>
            <person name="Stange-Thomann N."/>
            <person name="Stavropoulos S."/>
            <person name="Stone C."/>
            <person name="Strader C."/>
            <person name="Tesfaye S."/>
            <person name="Thomson T."/>
            <person name="Thoulutsang Y."/>
            <person name="Thoulutsang D."/>
            <person name="Topham K."/>
            <person name="Topping I."/>
            <person name="Tsamla T."/>
            <person name="Vassiliev H."/>
            <person name="Vo A."/>
            <person name="Wangchuk T."/>
            <person name="Wangdi T."/>
            <person name="Weiand M."/>
            <person name="Wilkinson J."/>
            <person name="Wilson A."/>
            <person name="Yadav S."/>
            <person name="Young G."/>
            <person name="Yu Q."/>
            <person name="Zembek L."/>
            <person name="Zhong D."/>
            <person name="Zimmer A."/>
            <person name="Zwirko Z."/>
            <person name="Jaffe D.B."/>
            <person name="Alvarez P."/>
            <person name="Brockman W."/>
            <person name="Butler J."/>
            <person name="Chin C."/>
            <person name="Gnerre S."/>
            <person name="Grabherr M."/>
            <person name="Kleber M."/>
            <person name="Mauceli E."/>
            <person name="MacCallum I."/>
        </authorList>
    </citation>
    <scope>NUCLEOTIDE SEQUENCE [LARGE SCALE GENOMIC DNA]</scope>
    <source>
        <strain evidence="10">Tucson 15287-2541.00</strain>
    </source>
</reference>
<keyword evidence="10" id="KW-1185">Reference proteome</keyword>
<feature type="compositionally biased region" description="Low complexity" evidence="7">
    <location>
        <begin position="368"/>
        <end position="379"/>
    </location>
</feature>
<dbReference type="PhylomeDB" id="B4J106"/>
<protein>
    <recommendedName>
        <fullName evidence="4">UBX domain-containing protein 4</fullName>
    </recommendedName>
    <alternativeName>
        <fullName evidence="5">UBX domain-containing protein 2</fullName>
    </alternativeName>
</protein>
<organism evidence="10">
    <name type="scientific">Drosophila grimshawi</name>
    <name type="common">Hawaiian fruit fly</name>
    <name type="synonym">Idiomyia grimshawi</name>
    <dbReference type="NCBI Taxonomy" id="7222"/>
    <lineage>
        <taxon>Eukaryota</taxon>
        <taxon>Metazoa</taxon>
        <taxon>Ecdysozoa</taxon>
        <taxon>Arthropoda</taxon>
        <taxon>Hexapoda</taxon>
        <taxon>Insecta</taxon>
        <taxon>Pterygota</taxon>
        <taxon>Neoptera</taxon>
        <taxon>Endopterygota</taxon>
        <taxon>Diptera</taxon>
        <taxon>Brachycera</taxon>
        <taxon>Muscomorpha</taxon>
        <taxon>Ephydroidea</taxon>
        <taxon>Drosophilidae</taxon>
        <taxon>Drosophila</taxon>
        <taxon>Hawaiian Drosophila</taxon>
    </lineage>
</organism>
<dbReference type="EMBL" id="CH916366">
    <property type="protein sequence ID" value="EDV96861.1"/>
    <property type="molecule type" value="Genomic_DNA"/>
</dbReference>
<keyword evidence="2" id="KW-0834">Unfolded protein response</keyword>
<dbReference type="PROSITE" id="PS50033">
    <property type="entry name" value="UBX"/>
    <property type="match status" value="1"/>
</dbReference>
<dbReference type="InterPro" id="IPR001012">
    <property type="entry name" value="UBX_dom"/>
</dbReference>
<gene>
    <name evidence="9" type="primary">Dgri\GH16507</name>
    <name evidence="9" type="ORF">Dgri_GH16507</name>
</gene>
<dbReference type="Pfam" id="PF23187">
    <property type="entry name" value="UBX7_N"/>
    <property type="match status" value="1"/>
</dbReference>
<dbReference type="Proteomes" id="UP000001070">
    <property type="component" value="Unassembled WGS sequence"/>
</dbReference>
<dbReference type="STRING" id="7222.B4J106"/>
<feature type="region of interest" description="Disordered" evidence="7">
    <location>
        <begin position="282"/>
        <end position="322"/>
    </location>
</feature>
<dbReference type="GO" id="GO:0005789">
    <property type="term" value="C:endoplasmic reticulum membrane"/>
    <property type="evidence" value="ECO:0007669"/>
    <property type="project" value="UniProtKB-SubCell"/>
</dbReference>
<sequence length="632" mass="69184">MNWHTGNIAEAVAESKAKDAVFVVYITGQDEMSANLDRLLNDSLIHTKLQTSDFVAVKIQGNSETYVQFSSLYKVVPVPSIFFIGKSGTPLDIATGIVASVEELVAKIDKVLLLAGKRTNPDTPTSSGAVVSNESSRSIAGADNEDAPTQKTEPIKTVDVSESEVTDQESVPAAEAAAKPVVVAVESTALPEPAARVAVVPPEPTASSVSAAAAAEKRAASAAAAATAHTATSAATSMLPTPIQNIALQTPLVPTALPGEAPTTRSTAEEAVLQTTDIQSLVAQRRKEREEEQKQRDKENELRRRREGRESQAQQTLTRDQELKKLQERIKRERQQEQQTRERILAQIAADRAEHASNRRSLTADVPSTTSNSTATTDSVRSTDWSHNAGTETRLQIRLPGGTTRTQTFPAAETLSTVRKFVLDELLAGSNIREFTMATSYPRREFKSDDETKTLNELNLVPNAVLLVLHSEQVNRVVRSRNSLFNMLTSIIWAIFTPAAMAFDYMNRMGLQRLRQRFNQMMGWTKPDEDNRQARDDVTARRNMDMFLLRTTQRPGLQQSAPQNVAGSESGSQPSGKSVPTEDASQGQEVGQPRSVGYKPPRYGESNIRRLADTKDEDEDKATYNGNSTQQQ</sequence>
<dbReference type="SUPFAM" id="SSF52833">
    <property type="entry name" value="Thioredoxin-like"/>
    <property type="match status" value="1"/>
</dbReference>
<dbReference type="SMART" id="SM00166">
    <property type="entry name" value="UBX"/>
    <property type="match status" value="1"/>
</dbReference>
<dbReference type="InterPro" id="IPR036249">
    <property type="entry name" value="Thioredoxin-like_sf"/>
</dbReference>
<dbReference type="GO" id="GO:0006986">
    <property type="term" value="P:response to unfolded protein"/>
    <property type="evidence" value="ECO:0007669"/>
    <property type="project" value="UniProtKB-KW"/>
</dbReference>
<feature type="compositionally biased region" description="Polar residues" evidence="7">
    <location>
        <begin position="551"/>
        <end position="589"/>
    </location>
</feature>
<dbReference type="InParanoid" id="B4J106"/>
<evidence type="ECO:0000256" key="5">
    <source>
        <dbReference type="ARBA" id="ARBA00041575"/>
    </source>
</evidence>
<dbReference type="SMR" id="B4J106"/>
<dbReference type="OrthoDB" id="2445133at2759"/>
<evidence type="ECO:0000313" key="10">
    <source>
        <dbReference type="Proteomes" id="UP000001070"/>
    </source>
</evidence>
<dbReference type="PANTHER" id="PTHR46424">
    <property type="entry name" value="UBX DOMAIN-CONTAINING PROTEIN 4"/>
    <property type="match status" value="1"/>
</dbReference>